<sequence>MEAIRRNADRLPVAGLVQCIGRPSCSQVPLLTLPLLPFYLYLLPVKSFSYPHIDLLATGLGPSEDRDIYRALPPDGAAASSLLNLERLAIRSKYPDALMGSGGTGGRDPEGGQGEDPRGVFREINIGLCHLGGTREGPANLRSPAIPTTAPGPPSRSPGDIYAAPPSSRRPTPEQNRRVLQDFFLFRGVPEFSKYSSPAIFQRVPVLFAGPASRRVRKFTYVRGQGRAAVSSPFSAAKGRLTGIAAAVASQTEAAPVRPPPPAVSPRPRAAAPLLAPPLSSMSSSTRKR</sequence>
<feature type="region of interest" description="Disordered" evidence="1">
    <location>
        <begin position="135"/>
        <end position="175"/>
    </location>
</feature>
<evidence type="ECO:0000313" key="2">
    <source>
        <dbReference type="EMBL" id="CAB0007622.1"/>
    </source>
</evidence>
<keyword evidence="3" id="KW-1185">Reference proteome</keyword>
<evidence type="ECO:0000256" key="1">
    <source>
        <dbReference type="SAM" id="MobiDB-lite"/>
    </source>
</evidence>
<dbReference type="Proteomes" id="UP000479000">
    <property type="component" value="Unassembled WGS sequence"/>
</dbReference>
<feature type="region of interest" description="Disordered" evidence="1">
    <location>
        <begin position="250"/>
        <end position="289"/>
    </location>
</feature>
<accession>A0A6H5GT66</accession>
<feature type="compositionally biased region" description="Basic and acidic residues" evidence="1">
    <location>
        <begin position="107"/>
        <end position="119"/>
    </location>
</feature>
<dbReference type="EMBL" id="CADCXU010019155">
    <property type="protein sequence ID" value="CAB0007622.1"/>
    <property type="molecule type" value="Genomic_DNA"/>
</dbReference>
<evidence type="ECO:0000313" key="3">
    <source>
        <dbReference type="Proteomes" id="UP000479000"/>
    </source>
</evidence>
<feature type="region of interest" description="Disordered" evidence="1">
    <location>
        <begin position="96"/>
        <end position="119"/>
    </location>
</feature>
<organism evidence="2 3">
    <name type="scientific">Nesidiocoris tenuis</name>
    <dbReference type="NCBI Taxonomy" id="355587"/>
    <lineage>
        <taxon>Eukaryota</taxon>
        <taxon>Metazoa</taxon>
        <taxon>Ecdysozoa</taxon>
        <taxon>Arthropoda</taxon>
        <taxon>Hexapoda</taxon>
        <taxon>Insecta</taxon>
        <taxon>Pterygota</taxon>
        <taxon>Neoptera</taxon>
        <taxon>Paraneoptera</taxon>
        <taxon>Hemiptera</taxon>
        <taxon>Heteroptera</taxon>
        <taxon>Panheteroptera</taxon>
        <taxon>Cimicomorpha</taxon>
        <taxon>Miridae</taxon>
        <taxon>Dicyphina</taxon>
        <taxon>Nesidiocoris</taxon>
    </lineage>
</organism>
<name>A0A6H5GT66_9HEMI</name>
<dbReference type="AlphaFoldDB" id="A0A6H5GT66"/>
<proteinExistence type="predicted"/>
<protein>
    <submittedName>
        <fullName evidence="2">Uncharacterized protein</fullName>
    </submittedName>
</protein>
<reference evidence="2 3" key="1">
    <citation type="submission" date="2020-02" db="EMBL/GenBank/DDBJ databases">
        <authorList>
            <person name="Ferguson B K."/>
        </authorList>
    </citation>
    <scope>NUCLEOTIDE SEQUENCE [LARGE SCALE GENOMIC DNA]</scope>
</reference>
<gene>
    <name evidence="2" type="ORF">NTEN_LOCUS12894</name>
</gene>
<feature type="compositionally biased region" description="Low complexity" evidence="1">
    <location>
        <begin position="266"/>
        <end position="281"/>
    </location>
</feature>